<dbReference type="Gene3D" id="3.30.420.10">
    <property type="entry name" value="Ribonuclease H-like superfamily/Ribonuclease H"/>
    <property type="match status" value="1"/>
</dbReference>
<reference evidence="3 4" key="1">
    <citation type="submission" date="2019-01" db="EMBL/GenBank/DDBJ databases">
        <authorList>
            <person name="Sayadi A."/>
        </authorList>
    </citation>
    <scope>NUCLEOTIDE SEQUENCE [LARGE SCALE GENOMIC DNA]</scope>
</reference>
<evidence type="ECO:0000259" key="2">
    <source>
        <dbReference type="Pfam" id="PF13358"/>
    </source>
</evidence>
<sequence length="257" mass="28969">MTVNKCWQGDGVIGVTKNISSTGRLIVVHAGSMEGFVKGAELVFQAGTTTGDYHGQMNKQNFERWLSRQLLPNIPPNSVLVFDNAPYHSEIMNRVPTKYSTKIAMIEWLVNNNIPHDPSESKADLMRLIDLHKPLDKVYRIDEIVRQAGHVALRLPPYMCELNPIELAWAGVKRYVRERNTSGNLSKADLKHLTYEAIASIGKDDWEGYVKHAMAIENSYRERDQRMENVVDEFIIDLGNASSSDSESSSDTSSEED</sequence>
<dbReference type="EMBL" id="CAACVG010000993">
    <property type="protein sequence ID" value="VEN34820.1"/>
    <property type="molecule type" value="Genomic_DNA"/>
</dbReference>
<proteinExistence type="predicted"/>
<gene>
    <name evidence="3" type="ORF">CALMAC_LOCUS893</name>
</gene>
<evidence type="ECO:0000256" key="1">
    <source>
        <dbReference type="SAM" id="MobiDB-lite"/>
    </source>
</evidence>
<evidence type="ECO:0000313" key="4">
    <source>
        <dbReference type="Proteomes" id="UP000410492"/>
    </source>
</evidence>
<dbReference type="PANTHER" id="PTHR33939">
    <property type="entry name" value="PROTEIN CBG22215"/>
    <property type="match status" value="1"/>
</dbReference>
<dbReference type="AlphaFoldDB" id="A0A653BGW0"/>
<dbReference type="Proteomes" id="UP000410492">
    <property type="component" value="Unassembled WGS sequence"/>
</dbReference>
<dbReference type="GO" id="GO:0003676">
    <property type="term" value="F:nucleic acid binding"/>
    <property type="evidence" value="ECO:0007669"/>
    <property type="project" value="InterPro"/>
</dbReference>
<feature type="region of interest" description="Disordered" evidence="1">
    <location>
        <begin position="238"/>
        <end position="257"/>
    </location>
</feature>
<dbReference type="InterPro" id="IPR036397">
    <property type="entry name" value="RNaseH_sf"/>
</dbReference>
<accession>A0A653BGW0</accession>
<organism evidence="3 4">
    <name type="scientific">Callosobruchus maculatus</name>
    <name type="common">Southern cowpea weevil</name>
    <name type="synonym">Pulse bruchid</name>
    <dbReference type="NCBI Taxonomy" id="64391"/>
    <lineage>
        <taxon>Eukaryota</taxon>
        <taxon>Metazoa</taxon>
        <taxon>Ecdysozoa</taxon>
        <taxon>Arthropoda</taxon>
        <taxon>Hexapoda</taxon>
        <taxon>Insecta</taxon>
        <taxon>Pterygota</taxon>
        <taxon>Neoptera</taxon>
        <taxon>Endopterygota</taxon>
        <taxon>Coleoptera</taxon>
        <taxon>Polyphaga</taxon>
        <taxon>Cucujiformia</taxon>
        <taxon>Chrysomeloidea</taxon>
        <taxon>Chrysomelidae</taxon>
        <taxon>Bruchinae</taxon>
        <taxon>Bruchini</taxon>
        <taxon>Callosobruchus</taxon>
    </lineage>
</organism>
<dbReference type="InterPro" id="IPR038717">
    <property type="entry name" value="Tc1-like_DDE_dom"/>
</dbReference>
<evidence type="ECO:0000313" key="3">
    <source>
        <dbReference type="EMBL" id="VEN34820.1"/>
    </source>
</evidence>
<protein>
    <recommendedName>
        <fullName evidence="2">Tc1-like transposase DDE domain-containing protein</fullName>
    </recommendedName>
</protein>
<dbReference type="OrthoDB" id="8190933at2759"/>
<dbReference type="PANTHER" id="PTHR33939:SF1">
    <property type="entry name" value="DUF4371 DOMAIN-CONTAINING PROTEIN"/>
    <property type="match status" value="1"/>
</dbReference>
<name>A0A653BGW0_CALMS</name>
<feature type="domain" description="Tc1-like transposase DDE" evidence="2">
    <location>
        <begin position="52"/>
        <end position="182"/>
    </location>
</feature>
<dbReference type="Pfam" id="PF13358">
    <property type="entry name" value="DDE_3"/>
    <property type="match status" value="1"/>
</dbReference>
<feature type="compositionally biased region" description="Low complexity" evidence="1">
    <location>
        <begin position="242"/>
        <end position="257"/>
    </location>
</feature>
<keyword evidence="4" id="KW-1185">Reference proteome</keyword>